<organism evidence="3 4">
    <name type="scientific">Frankliniella fusca</name>
    <dbReference type="NCBI Taxonomy" id="407009"/>
    <lineage>
        <taxon>Eukaryota</taxon>
        <taxon>Metazoa</taxon>
        <taxon>Ecdysozoa</taxon>
        <taxon>Arthropoda</taxon>
        <taxon>Hexapoda</taxon>
        <taxon>Insecta</taxon>
        <taxon>Pterygota</taxon>
        <taxon>Neoptera</taxon>
        <taxon>Paraneoptera</taxon>
        <taxon>Thysanoptera</taxon>
        <taxon>Terebrantia</taxon>
        <taxon>Thripoidea</taxon>
        <taxon>Thripidae</taxon>
        <taxon>Frankliniella</taxon>
    </lineage>
</organism>
<dbReference type="EMBL" id="JAHWGI010001018">
    <property type="protein sequence ID" value="KAK3920716.1"/>
    <property type="molecule type" value="Genomic_DNA"/>
</dbReference>
<dbReference type="PANTHER" id="PTHR37162">
    <property type="entry name" value="HAT FAMILY DIMERISATION DOMAINCONTAINING PROTEIN-RELATED"/>
    <property type="match status" value="1"/>
</dbReference>
<dbReference type="Proteomes" id="UP001219518">
    <property type="component" value="Unassembled WGS sequence"/>
</dbReference>
<evidence type="ECO:0000313" key="3">
    <source>
        <dbReference type="EMBL" id="KAK3920716.1"/>
    </source>
</evidence>
<dbReference type="SUPFAM" id="SSF53098">
    <property type="entry name" value="Ribonuclease H-like"/>
    <property type="match status" value="1"/>
</dbReference>
<gene>
    <name evidence="3" type="ORF">KUF71_001186</name>
</gene>
<reference evidence="3" key="1">
    <citation type="submission" date="2021-07" db="EMBL/GenBank/DDBJ databases">
        <authorList>
            <person name="Catto M.A."/>
            <person name="Jacobson A."/>
            <person name="Kennedy G."/>
            <person name="Labadie P."/>
            <person name="Hunt B.G."/>
            <person name="Srinivasan R."/>
        </authorList>
    </citation>
    <scope>NUCLEOTIDE SEQUENCE</scope>
    <source>
        <strain evidence="3">PL_HMW_Pooled</strain>
        <tissue evidence="3">Head</tissue>
    </source>
</reference>
<accession>A0AAE1HHD9</accession>
<evidence type="ECO:0000259" key="2">
    <source>
        <dbReference type="Pfam" id="PF05699"/>
    </source>
</evidence>
<keyword evidence="4" id="KW-1185">Reference proteome</keyword>
<evidence type="ECO:0000313" key="4">
    <source>
        <dbReference type="Proteomes" id="UP001219518"/>
    </source>
</evidence>
<dbReference type="InterPro" id="IPR012337">
    <property type="entry name" value="RNaseH-like_sf"/>
</dbReference>
<feature type="region of interest" description="Disordered" evidence="1">
    <location>
        <begin position="1"/>
        <end position="56"/>
    </location>
</feature>
<dbReference type="InterPro" id="IPR008906">
    <property type="entry name" value="HATC_C_dom"/>
</dbReference>
<proteinExistence type="predicted"/>
<comment type="caution">
    <text evidence="3">The sequence shown here is derived from an EMBL/GenBank/DDBJ whole genome shotgun (WGS) entry which is preliminary data.</text>
</comment>
<feature type="compositionally biased region" description="Basic and acidic residues" evidence="1">
    <location>
        <begin position="38"/>
        <end position="56"/>
    </location>
</feature>
<dbReference type="PANTHER" id="PTHR37162:SF1">
    <property type="entry name" value="BED-TYPE DOMAIN-CONTAINING PROTEIN"/>
    <property type="match status" value="1"/>
</dbReference>
<name>A0AAE1HHD9_9NEOP</name>
<evidence type="ECO:0000256" key="1">
    <source>
        <dbReference type="SAM" id="MobiDB-lite"/>
    </source>
</evidence>
<dbReference type="GO" id="GO:0046983">
    <property type="term" value="F:protein dimerization activity"/>
    <property type="evidence" value="ECO:0007669"/>
    <property type="project" value="InterPro"/>
</dbReference>
<dbReference type="AlphaFoldDB" id="A0AAE1HHD9"/>
<sequence>MDIDEEEFAVDNPGESWEDEPREKRSRRSTTPVNTRRARGELSSSEKKSLQKPKSFQEKWLHDEKFRNWLQRVPGEPTKAKCSACDVVLKAGKSDLDKHGESAKHAKNVKSVRSNQTVDNMFNKNDAARKHADAVKRAEIQMSAFFAENNIPFLAADQLLKVQKKVLKDSPTVKDMKLGRDKCNAIVRNVIAKVETEELVGILKKNLFCILLDESTDAGNDKAMCVLTVYISPTTGKPTLGLLELLRLDPTDCSAEKLWQAFTGCLEGHGVPVTNVMGMASDSAATFVGCNNSFWTRLKAVCPWAILLPCVCHSVADVSKNACAKLPSLIPEHLRLISGYMSHSLKRSAELKEFQAFYEEELKVLKPSGTRLLVLHNCVQRYQAMQKSLNAFLELRCFQEREKKDKDAHRILADLKNPFTKAYFEFLNYSLNFTNQFNALFQSKNVLIHKVYEKSHSLMKTFCMNFLNDGLADHLGTVNVTHPHNMKNLEDIVFGPECWATLESLVPNNRTPEAEAQLRRDANLRSDRSAWTFTARLPRRFSGVCPSMTRSWKGSRSGPTGMSGIADVAFHYKEKLQLNMTSLACEWRDILNEITGKTREEWSSLPVEEMWVKIKGVTNGLDEPMYPNLAKLADVAMISPHSNADSERCFSIVTDVRSKKRNRMGGECLNAICVTRTAFKAKRIDCVSFEVKKEHLAKHNLSMYGRDDKKD</sequence>
<reference evidence="3" key="2">
    <citation type="journal article" date="2023" name="BMC Genomics">
        <title>Pest status, molecular evolution, and epigenetic factors derived from the genome assembly of Frankliniella fusca, a thysanopteran phytovirus vector.</title>
        <authorList>
            <person name="Catto M.A."/>
            <person name="Labadie P.E."/>
            <person name="Jacobson A.L."/>
            <person name="Kennedy G.G."/>
            <person name="Srinivasan R."/>
            <person name="Hunt B.G."/>
        </authorList>
    </citation>
    <scope>NUCLEOTIDE SEQUENCE</scope>
    <source>
        <strain evidence="3">PL_HMW_Pooled</strain>
    </source>
</reference>
<dbReference type="Pfam" id="PF05699">
    <property type="entry name" value="Dimer_Tnp_hAT"/>
    <property type="match status" value="1"/>
</dbReference>
<protein>
    <submittedName>
        <fullName evidence="3">Zinc finger protein 862</fullName>
    </submittedName>
</protein>
<feature type="domain" description="HAT C-terminal dimerisation" evidence="2">
    <location>
        <begin position="623"/>
        <end position="676"/>
    </location>
</feature>